<evidence type="ECO:0000313" key="3">
    <source>
        <dbReference type="Proteomes" id="UP000004931"/>
    </source>
</evidence>
<protein>
    <submittedName>
        <fullName evidence="2">Uncharacterized protein</fullName>
    </submittedName>
</protein>
<dbReference type="Proteomes" id="UP000004931">
    <property type="component" value="Unassembled WGS sequence"/>
</dbReference>
<feature type="compositionally biased region" description="Basic and acidic residues" evidence="1">
    <location>
        <begin position="1"/>
        <end position="12"/>
    </location>
</feature>
<dbReference type="STRING" id="247633.GP2143_08509"/>
<dbReference type="EMBL" id="AAVT01000003">
    <property type="protein sequence ID" value="EAW31578.1"/>
    <property type="molecule type" value="Genomic_DNA"/>
</dbReference>
<reference evidence="2 3" key="1">
    <citation type="journal article" date="2010" name="J. Bacteriol.">
        <title>Genome sequence of the oligotrophic marine Gammaproteobacterium HTCC2143, isolated from the Oregon Coast.</title>
        <authorList>
            <person name="Oh H.M."/>
            <person name="Kang I."/>
            <person name="Ferriera S."/>
            <person name="Giovannoni S.J."/>
            <person name="Cho J.C."/>
        </authorList>
    </citation>
    <scope>NUCLEOTIDE SEQUENCE [LARGE SCALE GENOMIC DNA]</scope>
    <source>
        <strain evidence="2 3">HTCC2143</strain>
    </source>
</reference>
<gene>
    <name evidence="2" type="ORF">GP2143_08509</name>
</gene>
<proteinExistence type="predicted"/>
<accession>A0YCQ9</accession>
<sequence>MPLPVHAEERTVLDTTGASRQEQAPDEELLEFLAEFGATDEETFEVIMYHGVEDVAMPIKQGEKRSSHE</sequence>
<comment type="caution">
    <text evidence="2">The sequence shown here is derived from an EMBL/GenBank/DDBJ whole genome shotgun (WGS) entry which is preliminary data.</text>
</comment>
<keyword evidence="3" id="KW-1185">Reference proteome</keyword>
<organism evidence="2 3">
    <name type="scientific">marine gamma proteobacterium HTCC2143</name>
    <dbReference type="NCBI Taxonomy" id="247633"/>
    <lineage>
        <taxon>Bacteria</taxon>
        <taxon>Pseudomonadati</taxon>
        <taxon>Pseudomonadota</taxon>
        <taxon>Gammaproteobacteria</taxon>
        <taxon>Cellvibrionales</taxon>
        <taxon>Spongiibacteraceae</taxon>
        <taxon>BD1-7 clade</taxon>
    </lineage>
</organism>
<feature type="compositionally biased region" description="Polar residues" evidence="1">
    <location>
        <begin position="13"/>
        <end position="22"/>
    </location>
</feature>
<evidence type="ECO:0000256" key="1">
    <source>
        <dbReference type="SAM" id="MobiDB-lite"/>
    </source>
</evidence>
<name>A0YCQ9_9GAMM</name>
<dbReference type="AlphaFoldDB" id="A0YCQ9"/>
<feature type="region of interest" description="Disordered" evidence="1">
    <location>
        <begin position="1"/>
        <end position="25"/>
    </location>
</feature>
<evidence type="ECO:0000313" key="2">
    <source>
        <dbReference type="EMBL" id="EAW31578.1"/>
    </source>
</evidence>